<dbReference type="HOGENOM" id="CLU_2580256_0_0_1"/>
<gene>
    <name evidence="1" type="ORF">FOMPIDRAFT_1090146</name>
    <name evidence="2" type="ORF">FOMPIDRAFT_1095204</name>
</gene>
<feature type="non-terminal residue" evidence="1">
    <location>
        <position position="1"/>
    </location>
</feature>
<organism evidence="1 3">
    <name type="scientific">Fomitopsis schrenkii</name>
    <name type="common">Brown rot fungus</name>
    <dbReference type="NCBI Taxonomy" id="2126942"/>
    <lineage>
        <taxon>Eukaryota</taxon>
        <taxon>Fungi</taxon>
        <taxon>Dikarya</taxon>
        <taxon>Basidiomycota</taxon>
        <taxon>Agaricomycotina</taxon>
        <taxon>Agaricomycetes</taxon>
        <taxon>Polyporales</taxon>
        <taxon>Fomitopsis</taxon>
    </lineage>
</organism>
<evidence type="ECO:0000313" key="1">
    <source>
        <dbReference type="EMBL" id="EPS95569.1"/>
    </source>
</evidence>
<feature type="non-terminal residue" evidence="1">
    <location>
        <position position="89"/>
    </location>
</feature>
<sequence length="89" mass="10323">FQAAGWTWVSLTKHVLGAITGKDDMKMAWTMNTYFTNIVKAKGVWLRGWPRSYPFVDFSTKSGGTDCLRVLYQRLVRGELRWEHIPEDV</sequence>
<reference evidence="1 3" key="1">
    <citation type="journal article" date="2012" name="Science">
        <title>The Paleozoic origin of enzymatic lignin decomposition reconstructed from 31 fungal genomes.</title>
        <authorList>
            <person name="Floudas D."/>
            <person name="Binder M."/>
            <person name="Riley R."/>
            <person name="Barry K."/>
            <person name="Blanchette R.A."/>
            <person name="Henrissat B."/>
            <person name="Martinez A.T."/>
            <person name="Otillar R."/>
            <person name="Spatafora J.W."/>
            <person name="Yadav J.S."/>
            <person name="Aerts A."/>
            <person name="Benoit I."/>
            <person name="Boyd A."/>
            <person name="Carlson A."/>
            <person name="Copeland A."/>
            <person name="Coutinho P.M."/>
            <person name="de Vries R.P."/>
            <person name="Ferreira P."/>
            <person name="Findley K."/>
            <person name="Foster B."/>
            <person name="Gaskell J."/>
            <person name="Glotzer D."/>
            <person name="Gorecki P."/>
            <person name="Heitman J."/>
            <person name="Hesse C."/>
            <person name="Hori C."/>
            <person name="Igarashi K."/>
            <person name="Jurgens J.A."/>
            <person name="Kallen N."/>
            <person name="Kersten P."/>
            <person name="Kohler A."/>
            <person name="Kuees U."/>
            <person name="Kumar T.K.A."/>
            <person name="Kuo A."/>
            <person name="LaButti K."/>
            <person name="Larrondo L.F."/>
            <person name="Lindquist E."/>
            <person name="Ling A."/>
            <person name="Lombard V."/>
            <person name="Lucas S."/>
            <person name="Lundell T."/>
            <person name="Martin R."/>
            <person name="McLaughlin D.J."/>
            <person name="Morgenstern I."/>
            <person name="Morin E."/>
            <person name="Murat C."/>
            <person name="Nagy L.G."/>
            <person name="Nolan M."/>
            <person name="Ohm R.A."/>
            <person name="Patyshakuliyeva A."/>
            <person name="Rokas A."/>
            <person name="Ruiz-Duenas F.J."/>
            <person name="Sabat G."/>
            <person name="Salamov A."/>
            <person name="Samejima M."/>
            <person name="Schmutz J."/>
            <person name="Slot J.C."/>
            <person name="St John F."/>
            <person name="Stenlid J."/>
            <person name="Sun H."/>
            <person name="Sun S."/>
            <person name="Syed K."/>
            <person name="Tsang A."/>
            <person name="Wiebenga A."/>
            <person name="Young D."/>
            <person name="Pisabarro A."/>
            <person name="Eastwood D.C."/>
            <person name="Martin F."/>
            <person name="Cullen D."/>
            <person name="Grigoriev I.V."/>
            <person name="Hibbett D.S."/>
        </authorList>
    </citation>
    <scope>NUCLEOTIDE SEQUENCE</scope>
    <source>
        <strain evidence="3">FP-58527</strain>
        <strain evidence="1">FP-58527 SS1</strain>
    </source>
</reference>
<dbReference type="EMBL" id="KE504205">
    <property type="protein sequence ID" value="EPS95569.1"/>
    <property type="molecule type" value="Genomic_DNA"/>
</dbReference>
<dbReference type="Proteomes" id="UP000015241">
    <property type="component" value="Unassembled WGS sequence"/>
</dbReference>
<keyword evidence="3" id="KW-1185">Reference proteome</keyword>
<reference evidence="1" key="2">
    <citation type="submission" date="2013-06" db="EMBL/GenBank/DDBJ databases">
        <authorList>
            <consortium name="DOE Joint Genome Institute"/>
            <person name="Riley R."/>
            <person name="Floudas D."/>
            <person name="Binder M."/>
            <person name="Barry K."/>
            <person name="Blanchette R.A."/>
            <person name="Henrissat B."/>
            <person name="Martinez A.T."/>
            <person name="Otillar R."/>
            <person name="Spatafora J.W."/>
            <person name="Yadav J.S."/>
            <person name="Aerts A."/>
            <person name="Benoit I."/>
            <person name="Boyd A."/>
            <person name="Carlson A."/>
            <person name="Copeland A."/>
            <person name="Coutinho P.M."/>
            <person name="De Vries R.P."/>
            <person name="Ferreira P."/>
            <person name="Findley K."/>
            <person name="Foster B."/>
            <person name="Gaskell J."/>
            <person name="Glotzer D."/>
            <person name="Gorecki P."/>
            <person name="Heitman J."/>
            <person name="Hesse C."/>
            <person name="Hori C."/>
            <person name="Igarashi K."/>
            <person name="Jurgens J.A."/>
            <person name="Kallen N."/>
            <person name="Kersten P."/>
            <person name="Kohler A."/>
            <person name="Kues U."/>
            <person name="Kumar T.K."/>
            <person name="Kuo A."/>
            <person name="LaButti K."/>
            <person name="Larrondo L.F."/>
            <person name="Lindquist E."/>
            <person name="Ling A."/>
            <person name="Lombard V."/>
            <person name="Lucas S."/>
            <person name="Lundell T."/>
            <person name="Martin R."/>
            <person name="McLaughlin D.J."/>
            <person name="Morgenstern I."/>
            <person name="Morin E."/>
            <person name="Murat C."/>
            <person name="Nagy L.G."/>
            <person name="Nolan M."/>
            <person name="Ohm R.A."/>
            <person name="Patyshakuliyeva A."/>
            <person name="Rokas A."/>
            <person name="Ruiz-Duenas F.J."/>
            <person name="Sabat G."/>
            <person name="Salamov A."/>
            <person name="Samejima M."/>
            <person name="Schmutz J."/>
            <person name="Slot J.C."/>
            <person name="St John F."/>
            <person name="Stenlid J."/>
            <person name="Sun H."/>
            <person name="Sun S."/>
            <person name="Syed K."/>
            <person name="Tsang A."/>
            <person name="Wiebenga A."/>
            <person name="Young D."/>
            <person name="Pisabarro A."/>
            <person name="Eastwood D.C."/>
            <person name="Martin F."/>
            <person name="Cullen D."/>
            <person name="Hibbett D.S."/>
            <person name="Grigoriev I.V."/>
        </authorList>
    </citation>
    <scope>NUCLEOTIDE SEQUENCE</scope>
    <source>
        <strain evidence="1">FP-58527 SS1</strain>
    </source>
</reference>
<protein>
    <submittedName>
        <fullName evidence="1">Uncharacterized protein</fullName>
    </submittedName>
</protein>
<accession>S8FAE2</accession>
<dbReference type="OrthoDB" id="3253416at2759"/>
<dbReference type="AlphaFoldDB" id="S8FAE2"/>
<proteinExistence type="predicted"/>
<name>S8FAE2_FOMSC</name>
<evidence type="ECO:0000313" key="3">
    <source>
        <dbReference type="Proteomes" id="UP000015241"/>
    </source>
</evidence>
<evidence type="ECO:0000313" key="2">
    <source>
        <dbReference type="EMBL" id="EPS95577.1"/>
    </source>
</evidence>
<dbReference type="EMBL" id="KE504205">
    <property type="protein sequence ID" value="EPS95577.1"/>
    <property type="molecule type" value="Genomic_DNA"/>
</dbReference>